<feature type="compositionally biased region" description="Low complexity" evidence="1">
    <location>
        <begin position="238"/>
        <end position="252"/>
    </location>
</feature>
<gene>
    <name evidence="3" type="ORF">BIW11_12553</name>
</gene>
<comment type="caution">
    <text evidence="3">The sequence shown here is derived from an EMBL/GenBank/DDBJ whole genome shotgun (WGS) entry which is preliminary data.</text>
</comment>
<evidence type="ECO:0000313" key="3">
    <source>
        <dbReference type="EMBL" id="OQR68973.1"/>
    </source>
</evidence>
<feature type="non-terminal residue" evidence="3">
    <location>
        <position position="1"/>
    </location>
</feature>
<dbReference type="InterPro" id="IPR000313">
    <property type="entry name" value="PWWP_dom"/>
</dbReference>
<feature type="domain" description="PWWP" evidence="2">
    <location>
        <begin position="80"/>
        <end position="134"/>
    </location>
</feature>
<dbReference type="OrthoDB" id="62853at2759"/>
<reference evidence="3 4" key="1">
    <citation type="journal article" date="2017" name="Gigascience">
        <title>Draft genome of the honey bee ectoparasitic mite, Tropilaelaps mercedesae, is shaped by the parasitic life history.</title>
        <authorList>
            <person name="Dong X."/>
            <person name="Armstrong S.D."/>
            <person name="Xia D."/>
            <person name="Makepeace B.L."/>
            <person name="Darby A.C."/>
            <person name="Kadowaki T."/>
        </authorList>
    </citation>
    <scope>NUCLEOTIDE SEQUENCE [LARGE SCALE GENOMIC DNA]</scope>
    <source>
        <strain evidence="3">Wuxi-XJTLU</strain>
    </source>
</reference>
<dbReference type="InParanoid" id="A0A1V9X6G4"/>
<dbReference type="STRING" id="418985.A0A1V9X6G4"/>
<feature type="compositionally biased region" description="Basic and acidic residues" evidence="1">
    <location>
        <begin position="1"/>
        <end position="11"/>
    </location>
</feature>
<dbReference type="SUPFAM" id="SSF63748">
    <property type="entry name" value="Tudor/PWWP/MBT"/>
    <property type="match status" value="1"/>
</dbReference>
<dbReference type="PROSITE" id="PS50812">
    <property type="entry name" value="PWWP"/>
    <property type="match status" value="1"/>
</dbReference>
<feature type="compositionally biased region" description="Basic and acidic residues" evidence="1">
    <location>
        <begin position="24"/>
        <end position="37"/>
    </location>
</feature>
<feature type="region of interest" description="Disordered" evidence="1">
    <location>
        <begin position="1"/>
        <end position="78"/>
    </location>
</feature>
<protein>
    <recommendedName>
        <fullName evidence="2">PWWP domain-containing protein</fullName>
    </recommendedName>
</protein>
<dbReference type="EMBL" id="MNPL01022767">
    <property type="protein sequence ID" value="OQR68973.1"/>
    <property type="molecule type" value="Genomic_DNA"/>
</dbReference>
<organism evidence="3 4">
    <name type="scientific">Tropilaelaps mercedesae</name>
    <dbReference type="NCBI Taxonomy" id="418985"/>
    <lineage>
        <taxon>Eukaryota</taxon>
        <taxon>Metazoa</taxon>
        <taxon>Ecdysozoa</taxon>
        <taxon>Arthropoda</taxon>
        <taxon>Chelicerata</taxon>
        <taxon>Arachnida</taxon>
        <taxon>Acari</taxon>
        <taxon>Parasitiformes</taxon>
        <taxon>Mesostigmata</taxon>
        <taxon>Gamasina</taxon>
        <taxon>Dermanyssoidea</taxon>
        <taxon>Laelapidae</taxon>
        <taxon>Tropilaelaps</taxon>
    </lineage>
</organism>
<sequence>SPPKKAPERYLEPPAPQRRNSAGQRKETTTSESRSADDSASEAPSPAEAEPRPAKVGAGGRSTGSQGAGKRGSTQAEFEPRQMVFAKVKGYPFWPARVDSVVAGTKPTRYQIFFFGTHEQAKLTAKDLLPVNAETKEKHGKPNKRSKFSDGLIEMQCNPWVNFPGGAPTFGGPATTPQLAGAAAAAAVTPSLGGAVGVPPAATSVSATPLAPAPAGMGSTLLSPVIPPVTLVPQLNVQQTSPQSPQGSSQKTGSDKDDSESFSDSSDSVGGLGQDTADKLWRLLDCNRSFS</sequence>
<evidence type="ECO:0000256" key="1">
    <source>
        <dbReference type="SAM" id="MobiDB-lite"/>
    </source>
</evidence>
<accession>A0A1V9X6G4</accession>
<dbReference type="SMART" id="SM00293">
    <property type="entry name" value="PWWP"/>
    <property type="match status" value="1"/>
</dbReference>
<dbReference type="CDD" id="cd05834">
    <property type="entry name" value="PWWP_HRP"/>
    <property type="match status" value="1"/>
</dbReference>
<dbReference type="PANTHER" id="PTHR12550">
    <property type="entry name" value="HEPATOMA-DERIVED GROWTH FACTOR-RELATED"/>
    <property type="match status" value="1"/>
</dbReference>
<dbReference type="Proteomes" id="UP000192247">
    <property type="component" value="Unassembled WGS sequence"/>
</dbReference>
<evidence type="ECO:0000313" key="4">
    <source>
        <dbReference type="Proteomes" id="UP000192247"/>
    </source>
</evidence>
<keyword evidence="4" id="KW-1185">Reference proteome</keyword>
<proteinExistence type="predicted"/>
<name>A0A1V9X6G4_9ACAR</name>
<feature type="compositionally biased region" description="Gly residues" evidence="1">
    <location>
        <begin position="57"/>
        <end position="70"/>
    </location>
</feature>
<feature type="region of interest" description="Disordered" evidence="1">
    <location>
        <begin position="237"/>
        <end position="277"/>
    </location>
</feature>
<dbReference type="AlphaFoldDB" id="A0A1V9X6G4"/>
<dbReference type="PANTHER" id="PTHR12550:SF70">
    <property type="entry name" value="JIL-1 ANCHORING AND STABILIZING PROTEIN, ISOFORM A"/>
    <property type="match status" value="1"/>
</dbReference>
<dbReference type="Gene3D" id="2.30.30.140">
    <property type="match status" value="1"/>
</dbReference>
<dbReference type="Pfam" id="PF00855">
    <property type="entry name" value="PWWP"/>
    <property type="match status" value="1"/>
</dbReference>
<evidence type="ECO:0000259" key="2">
    <source>
        <dbReference type="PROSITE" id="PS50812"/>
    </source>
</evidence>